<dbReference type="Pfam" id="PF07993">
    <property type="entry name" value="NAD_binding_4"/>
    <property type="match status" value="1"/>
</dbReference>
<evidence type="ECO:0000256" key="1">
    <source>
        <dbReference type="ARBA" id="ARBA00022450"/>
    </source>
</evidence>
<reference evidence="4" key="1">
    <citation type="submission" date="2019-11" db="EMBL/GenBank/DDBJ databases">
        <title>Genomic insights into an expanded diversity of filamentous marine cyanobacteria reveals the extraordinary biosynthetic potential of Moorea and Okeania.</title>
        <authorList>
            <person name="Ferreira Leao T."/>
            <person name="Wang M."/>
            <person name="Moss N."/>
            <person name="Da Silva R."/>
            <person name="Sanders J."/>
            <person name="Nurk S."/>
            <person name="Gurevich A."/>
            <person name="Humphrey G."/>
            <person name="Reher R."/>
            <person name="Zhu Q."/>
            <person name="Belda-Ferre P."/>
            <person name="Glukhov E."/>
            <person name="Rex R."/>
            <person name="Dorrestein P.C."/>
            <person name="Knight R."/>
            <person name="Pevzner P."/>
            <person name="Gerwick W.H."/>
            <person name="Gerwick L."/>
        </authorList>
    </citation>
    <scope>NUCLEOTIDE SEQUENCE</scope>
    <source>
        <strain evidence="4">SIO1C4</strain>
    </source>
</reference>
<protein>
    <submittedName>
        <fullName evidence="4">NAD-dependent epimerase/dehydratase family protein</fullName>
    </submittedName>
</protein>
<keyword evidence="2" id="KW-0597">Phosphoprotein</keyword>
<feature type="non-terminal residue" evidence="4">
    <location>
        <position position="300"/>
    </location>
</feature>
<accession>A0A6B3N6L3</accession>
<dbReference type="PANTHER" id="PTHR44845">
    <property type="entry name" value="CARRIER DOMAIN-CONTAINING PROTEIN"/>
    <property type="match status" value="1"/>
</dbReference>
<dbReference type="NCBIfam" id="TIGR01746">
    <property type="entry name" value="Thioester-redct"/>
    <property type="match status" value="1"/>
</dbReference>
<dbReference type="SUPFAM" id="SSF51735">
    <property type="entry name" value="NAD(P)-binding Rossmann-fold domains"/>
    <property type="match status" value="1"/>
</dbReference>
<evidence type="ECO:0000313" key="4">
    <source>
        <dbReference type="EMBL" id="NER27250.1"/>
    </source>
</evidence>
<evidence type="ECO:0000256" key="2">
    <source>
        <dbReference type="ARBA" id="ARBA00022553"/>
    </source>
</evidence>
<dbReference type="InterPro" id="IPR010080">
    <property type="entry name" value="Thioester_reductase-like_dom"/>
</dbReference>
<evidence type="ECO:0000259" key="3">
    <source>
        <dbReference type="Pfam" id="PF07993"/>
    </source>
</evidence>
<comment type="caution">
    <text evidence="4">The sequence shown here is derived from an EMBL/GenBank/DDBJ whole genome shotgun (WGS) entry which is preliminary data.</text>
</comment>
<dbReference type="AlphaFoldDB" id="A0A6B3N6L3"/>
<organism evidence="4">
    <name type="scientific">Symploca sp. SIO1C4</name>
    <dbReference type="NCBI Taxonomy" id="2607765"/>
    <lineage>
        <taxon>Bacteria</taxon>
        <taxon>Bacillati</taxon>
        <taxon>Cyanobacteriota</taxon>
        <taxon>Cyanophyceae</taxon>
        <taxon>Coleofasciculales</taxon>
        <taxon>Coleofasciculaceae</taxon>
        <taxon>Symploca</taxon>
    </lineage>
</organism>
<dbReference type="InterPro" id="IPR013120">
    <property type="entry name" value="FAR_NAD-bd"/>
</dbReference>
<dbReference type="Gene3D" id="3.40.50.720">
    <property type="entry name" value="NAD(P)-binding Rossmann-like Domain"/>
    <property type="match status" value="1"/>
</dbReference>
<sequence>MTDLETRLAKLSPLKRQLLLLQLKKETGLVPRKSMSAIESPIALDLKAEAVLDPSICPEALLPYKPVTEPLYILLTGGTGFLGAFLIEELLQRTQADIYCLVRAADAVQGKKRLQQNLEKYKVWNDDFSSRIIPVLGDLSKPKFGLDAHKFQALAGKIDTVYHSAALLNYVYPYSAMKQINVLGTQEILRFACQVKLKPVHYVSSVAVFESSVYAGKVLTEEDCIDETEGMFLGYSQTKWVSEKLVEIARDRGLPVVIYRPPFIAGHSQTGVTNTDDFICLMFKGCIQMGIVPDLDYLLD</sequence>
<feature type="domain" description="Thioester reductase (TE)" evidence="3">
    <location>
        <begin position="75"/>
        <end position="296"/>
    </location>
</feature>
<dbReference type="InterPro" id="IPR036291">
    <property type="entry name" value="NAD(P)-bd_dom_sf"/>
</dbReference>
<keyword evidence="1" id="KW-0596">Phosphopantetheine</keyword>
<proteinExistence type="predicted"/>
<dbReference type="CDD" id="cd05235">
    <property type="entry name" value="SDR_e1"/>
    <property type="match status" value="1"/>
</dbReference>
<gene>
    <name evidence="4" type="ORF">F6J89_06330</name>
</gene>
<dbReference type="EMBL" id="JAAHFQ010000084">
    <property type="protein sequence ID" value="NER27250.1"/>
    <property type="molecule type" value="Genomic_DNA"/>
</dbReference>
<name>A0A6B3N6L3_9CYAN</name>
<dbReference type="PANTHER" id="PTHR44845:SF6">
    <property type="entry name" value="BETA-ALANINE-ACTIVATING ENZYME"/>
    <property type="match status" value="1"/>
</dbReference>